<dbReference type="GO" id="GO:0016874">
    <property type="term" value="F:ligase activity"/>
    <property type="evidence" value="ECO:0007669"/>
    <property type="project" value="UniProtKB-KW"/>
</dbReference>
<dbReference type="InterPro" id="IPR012340">
    <property type="entry name" value="NA-bd_OB-fold"/>
</dbReference>
<evidence type="ECO:0000256" key="9">
    <source>
        <dbReference type="ARBA" id="ARBA00022763"/>
    </source>
</evidence>
<keyword evidence="3 22" id="KW-0436">Ligase</keyword>
<feature type="domain" description="ATP-dependent DNA ligase family profile" evidence="21">
    <location>
        <begin position="289"/>
        <end position="423"/>
    </location>
</feature>
<dbReference type="PANTHER" id="PTHR42705">
    <property type="entry name" value="BIFUNCTIONAL NON-HOMOLOGOUS END JOINING PROTEIN LIGD"/>
    <property type="match status" value="1"/>
</dbReference>
<keyword evidence="4" id="KW-0808">Transferase</keyword>
<dbReference type="Gene3D" id="3.30.470.30">
    <property type="entry name" value="DNA ligase/mRNA capping enzyme"/>
    <property type="match status" value="1"/>
</dbReference>
<evidence type="ECO:0000259" key="21">
    <source>
        <dbReference type="PROSITE" id="PS50160"/>
    </source>
</evidence>
<keyword evidence="17" id="KW-0464">Manganese</keyword>
<evidence type="ECO:0000256" key="14">
    <source>
        <dbReference type="ARBA" id="ARBA00023125"/>
    </source>
</evidence>
<dbReference type="InterPro" id="IPR014144">
    <property type="entry name" value="LigD_PE_domain"/>
</dbReference>
<dbReference type="InterPro" id="IPR014145">
    <property type="entry name" value="LigD_pol_dom"/>
</dbReference>
<keyword evidence="23" id="KW-1185">Reference proteome</keyword>
<evidence type="ECO:0000256" key="19">
    <source>
        <dbReference type="ARBA" id="ARBA00029943"/>
    </source>
</evidence>
<evidence type="ECO:0000256" key="20">
    <source>
        <dbReference type="ARBA" id="ARBA00034003"/>
    </source>
</evidence>
<evidence type="ECO:0000256" key="3">
    <source>
        <dbReference type="ARBA" id="ARBA00022598"/>
    </source>
</evidence>
<keyword evidence="16" id="KW-0234">DNA repair</keyword>
<dbReference type="CDD" id="cd07906">
    <property type="entry name" value="Adenylation_DNA_ligase_LigD_LigC"/>
    <property type="match status" value="1"/>
</dbReference>
<evidence type="ECO:0000313" key="22">
    <source>
        <dbReference type="EMBL" id="BDG74471.1"/>
    </source>
</evidence>
<dbReference type="InterPro" id="IPR014143">
    <property type="entry name" value="NHEJ_ligase_prk"/>
</dbReference>
<evidence type="ECO:0000256" key="13">
    <source>
        <dbReference type="ARBA" id="ARBA00022932"/>
    </source>
</evidence>
<proteinExistence type="predicted"/>
<dbReference type="Pfam" id="PF04679">
    <property type="entry name" value="DNA_ligase_A_C"/>
    <property type="match status" value="1"/>
</dbReference>
<evidence type="ECO:0000313" key="23">
    <source>
        <dbReference type="Proteomes" id="UP000831327"/>
    </source>
</evidence>
<dbReference type="NCBIfam" id="TIGR02777">
    <property type="entry name" value="LigD_PE_dom"/>
    <property type="match status" value="1"/>
</dbReference>
<dbReference type="InterPro" id="IPR012310">
    <property type="entry name" value="DNA_ligase_ATP-dep_cent"/>
</dbReference>
<keyword evidence="9" id="KW-0227">DNA damage</keyword>
<dbReference type="CDD" id="cd07971">
    <property type="entry name" value="OBF_DNA_ligase_LigD"/>
    <property type="match status" value="1"/>
</dbReference>
<evidence type="ECO:0000256" key="16">
    <source>
        <dbReference type="ARBA" id="ARBA00023204"/>
    </source>
</evidence>
<dbReference type="Pfam" id="PF21686">
    <property type="entry name" value="LigD_Prim-Pol"/>
    <property type="match status" value="1"/>
</dbReference>
<dbReference type="Pfam" id="PF01068">
    <property type="entry name" value="DNA_ligase_A_M"/>
    <property type="match status" value="1"/>
</dbReference>
<dbReference type="SUPFAM" id="SSF50249">
    <property type="entry name" value="Nucleic acid-binding proteins"/>
    <property type="match status" value="1"/>
</dbReference>
<dbReference type="PROSITE" id="PS50160">
    <property type="entry name" value="DNA_LIGASE_A3"/>
    <property type="match status" value="1"/>
</dbReference>
<dbReference type="Proteomes" id="UP000831327">
    <property type="component" value="Chromosome"/>
</dbReference>
<evidence type="ECO:0000256" key="18">
    <source>
        <dbReference type="ARBA" id="ARBA00023268"/>
    </source>
</evidence>
<dbReference type="SUPFAM" id="SSF56091">
    <property type="entry name" value="DNA ligase/mRNA capping enzyme, catalytic domain"/>
    <property type="match status" value="1"/>
</dbReference>
<keyword evidence="18" id="KW-0511">Multifunctional enzyme</keyword>
<dbReference type="Gene3D" id="3.30.1490.70">
    <property type="match status" value="1"/>
</dbReference>
<evidence type="ECO:0000256" key="4">
    <source>
        <dbReference type="ARBA" id="ARBA00022679"/>
    </source>
</evidence>
<comment type="catalytic activity">
    <reaction evidence="20">
        <text>ATP + (deoxyribonucleotide)n-3'-hydroxyl + 5'-phospho-(deoxyribonucleotide)m = (deoxyribonucleotide)n+m + AMP + diphosphate.</text>
        <dbReference type="EC" id="6.5.1.1"/>
    </reaction>
</comment>
<evidence type="ECO:0000256" key="10">
    <source>
        <dbReference type="ARBA" id="ARBA00022801"/>
    </source>
</evidence>
<dbReference type="Gene3D" id="3.90.920.10">
    <property type="entry name" value="DNA primase, PRIM domain"/>
    <property type="match status" value="1"/>
</dbReference>
<dbReference type="Gene3D" id="2.40.50.140">
    <property type="entry name" value="Nucleic acid-binding proteins"/>
    <property type="match status" value="1"/>
</dbReference>
<accession>A0ABM9SEI6</accession>
<dbReference type="Pfam" id="PF13298">
    <property type="entry name" value="LigD_N"/>
    <property type="match status" value="1"/>
</dbReference>
<keyword evidence="6" id="KW-0540">Nuclease</keyword>
<dbReference type="NCBIfam" id="TIGR02779">
    <property type="entry name" value="NHEJ_ligase_lig"/>
    <property type="match status" value="1"/>
</dbReference>
<dbReference type="EC" id="6.5.1.1" evidence="2"/>
<organism evidence="22 23">
    <name type="scientific">Roseomonas fluvialis</name>
    <dbReference type="NCBI Taxonomy" id="1750527"/>
    <lineage>
        <taxon>Bacteria</taxon>
        <taxon>Pseudomonadati</taxon>
        <taxon>Pseudomonadota</taxon>
        <taxon>Alphaproteobacteria</taxon>
        <taxon>Acetobacterales</taxon>
        <taxon>Roseomonadaceae</taxon>
        <taxon>Roseomonas</taxon>
    </lineage>
</organism>
<evidence type="ECO:0000256" key="2">
    <source>
        <dbReference type="ARBA" id="ARBA00012727"/>
    </source>
</evidence>
<gene>
    <name evidence="22" type="ORF">Rmf_44000</name>
</gene>
<keyword evidence="5" id="KW-0548">Nucleotidyltransferase</keyword>
<dbReference type="RefSeq" id="WP_244408642.1">
    <property type="nucleotide sequence ID" value="NZ_AP025637.1"/>
</dbReference>
<dbReference type="InterPro" id="IPR012309">
    <property type="entry name" value="DNA_ligase_ATP-dep_C"/>
</dbReference>
<evidence type="ECO:0000256" key="8">
    <source>
        <dbReference type="ARBA" id="ARBA00022741"/>
    </source>
</evidence>
<name>A0ABM9SEI6_9PROT</name>
<evidence type="ECO:0000256" key="6">
    <source>
        <dbReference type="ARBA" id="ARBA00022722"/>
    </source>
</evidence>
<evidence type="ECO:0000256" key="12">
    <source>
        <dbReference type="ARBA" id="ARBA00022840"/>
    </source>
</evidence>
<comment type="cofactor">
    <cofactor evidence="1">
        <name>Mn(2+)</name>
        <dbReference type="ChEBI" id="CHEBI:29035"/>
    </cofactor>
</comment>
<reference evidence="22 23" key="1">
    <citation type="journal article" date="2016" name="Microbes Environ.">
        <title>Phylogenetically diverse aerobic anoxygenic phototrophic bacteria isolated from epilithic biofilms in Tama river, Japan.</title>
        <authorList>
            <person name="Hirose S."/>
            <person name="Matsuura K."/>
            <person name="Haruta S."/>
        </authorList>
    </citation>
    <scope>NUCLEOTIDE SEQUENCE [LARGE SCALE GENOMIC DNA]</scope>
    <source>
        <strain evidence="22 23">S08</strain>
    </source>
</reference>
<evidence type="ECO:0000256" key="11">
    <source>
        <dbReference type="ARBA" id="ARBA00022839"/>
    </source>
</evidence>
<dbReference type="InterPro" id="IPR014146">
    <property type="entry name" value="LigD_ligase_dom"/>
</dbReference>
<keyword evidence="12" id="KW-0067">ATP-binding</keyword>
<keyword evidence="15" id="KW-0233">DNA recombination</keyword>
<evidence type="ECO:0000256" key="17">
    <source>
        <dbReference type="ARBA" id="ARBA00023211"/>
    </source>
</evidence>
<dbReference type="NCBIfam" id="TIGR02776">
    <property type="entry name" value="NHEJ_ligase_prk"/>
    <property type="match status" value="1"/>
</dbReference>
<dbReference type="InterPro" id="IPR052171">
    <property type="entry name" value="NHEJ_LigD"/>
</dbReference>
<keyword evidence="14" id="KW-0238">DNA-binding</keyword>
<evidence type="ECO:0000256" key="1">
    <source>
        <dbReference type="ARBA" id="ARBA00001936"/>
    </source>
</evidence>
<dbReference type="EMBL" id="AP025637">
    <property type="protein sequence ID" value="BDG74471.1"/>
    <property type="molecule type" value="Genomic_DNA"/>
</dbReference>
<keyword evidence="10" id="KW-0378">Hydrolase</keyword>
<evidence type="ECO:0000256" key="15">
    <source>
        <dbReference type="ARBA" id="ARBA00023172"/>
    </source>
</evidence>
<evidence type="ECO:0000256" key="5">
    <source>
        <dbReference type="ARBA" id="ARBA00022695"/>
    </source>
</evidence>
<sequence>MPAGLDRYRAKRDFARTPEPATLGARPAKGGALRFVIQKHAARRLHYDLRLEWGGVLKSWAVTNEPVRDPAIKRLAVEVEDHPVEYARFEGSIPAGQYGGGTVEIWDEGAWAPRDAARVEQDLAAGQLKFVLLGQRMEGGFALIRLKPKPGERSPRANWLLIKENDPFVLRDGAPPSPAPAEPPHPLRTRARARPLPDFLPLQLCLSAETPPVGPKWIHELKLDGYRLQVAAAGGRASIRTRTGLDWTSRFPDIAAAAAGLPDCVLDGEAVALNDDGVPDFALLQAILSGDKHHPMVFFAFDLLQNGAQDLRTRSQRERKDILRTLLDDHTDFGTLRYAEDFAAPGDAILRSACRLSMEGVVSKHVDRPYAAGRSGAWIKTKCRASEEVVIGGWSLNRHGTAIGALLVGVRRSGELAYLGRVGTGFGATQSRRLLGLLAPLTRKGTPFSGKQPARLSDVTWAEPKLVAQVAFAGWTDEGLLRHASFVALREDKPPEEVALAKPAIAAAPTPAPERRAKLSNPDRVLWPATERSPIVTKAMLADYYMRMAPLLLPQVAARPLSILRTPDGIDGESFFQRHATKGMSPLLQPVVIPGQPKPYVTIHDEGGLLALAQISATELHPWGARAATPEVPDRLVFDLDPGPGVDFATIRAAAQRLRAVLDACGMTSFPRLSGGKGVHIVVALGTSQRGGAAGWPEAKAFALHVCKLLEREDPASFTTTMSKRVREGRIFLDYLRNASKATAIASWSPRARAGAPLARPISWTMLAKATSPDAYRLTEQLQARAPRDPWVEMEAAAIPLKHAIERLRRRA</sequence>
<dbReference type="NCBIfam" id="TIGR02778">
    <property type="entry name" value="ligD_pol"/>
    <property type="match status" value="1"/>
</dbReference>
<dbReference type="PANTHER" id="PTHR42705:SF2">
    <property type="entry name" value="BIFUNCTIONAL NON-HOMOLOGOUS END JOINING PROTEIN LIGD"/>
    <property type="match status" value="1"/>
</dbReference>
<keyword evidence="8" id="KW-0547">Nucleotide-binding</keyword>
<evidence type="ECO:0000256" key="7">
    <source>
        <dbReference type="ARBA" id="ARBA00022723"/>
    </source>
</evidence>
<keyword evidence="7" id="KW-0479">Metal-binding</keyword>
<keyword evidence="11" id="KW-0269">Exonuclease</keyword>
<keyword evidence="13" id="KW-0239">DNA-directed DNA polymerase</keyword>
<protein>
    <recommendedName>
        <fullName evidence="2">DNA ligase (ATP)</fullName>
        <ecNumber evidence="2">6.5.1.1</ecNumber>
    </recommendedName>
    <alternativeName>
        <fullName evidence="19">NHEJ DNA polymerase</fullName>
    </alternativeName>
</protein>